<dbReference type="EMBL" id="CAJPEX010000208">
    <property type="protein sequence ID" value="CAG0914281.1"/>
    <property type="molecule type" value="Genomic_DNA"/>
</dbReference>
<sequence length="385" mass="42822">MTKLGQSLDPNPVQESVHRSVPYGLVCSMTKLGQSLDPNPVQKRGGVKKPRSATTFGFFSELPLLCISVLNEKSVAALPPGPNVLRVAGAAKGIKCSLQDFFPGCEDVDPVQQRKASEKKSAENKILPPFHQQRRKWNRVTLGHHAFPLVPAAELHSKFVRFRNGGDEKRGHDVEHVVGTTTATLFIYSYLHLSVRAKQGRPLSIYRTEPITLLGHPENDRRIMQSLFAHHDPGKASEKPWKSRGGWRFCFAIFIRKSFFEEGYVAENKLEEQANEFSSSNLWDSIVHSEDGRIFKFVFMFTPTVITTKRRMALFRHPWFQSGNGRDRSTTLSATGFKSCKEVDTGFILCSSGSIGAPFTAANAAAVKAAVDVDAGLQQNKLEHV</sequence>
<dbReference type="Proteomes" id="UP000678499">
    <property type="component" value="Unassembled WGS sequence"/>
</dbReference>
<organism evidence="1">
    <name type="scientific">Notodromas monacha</name>
    <dbReference type="NCBI Taxonomy" id="399045"/>
    <lineage>
        <taxon>Eukaryota</taxon>
        <taxon>Metazoa</taxon>
        <taxon>Ecdysozoa</taxon>
        <taxon>Arthropoda</taxon>
        <taxon>Crustacea</taxon>
        <taxon>Oligostraca</taxon>
        <taxon>Ostracoda</taxon>
        <taxon>Podocopa</taxon>
        <taxon>Podocopida</taxon>
        <taxon>Cypridocopina</taxon>
        <taxon>Cypridoidea</taxon>
        <taxon>Cyprididae</taxon>
        <taxon>Notodromas</taxon>
    </lineage>
</organism>
<evidence type="ECO:0000313" key="1">
    <source>
        <dbReference type="EMBL" id="CAD7274129.1"/>
    </source>
</evidence>
<dbReference type="AlphaFoldDB" id="A0A7R9BFD5"/>
<gene>
    <name evidence="1" type="ORF">NMOB1V02_LOCUS1982</name>
</gene>
<protein>
    <submittedName>
        <fullName evidence="1">Uncharacterized protein</fullName>
    </submittedName>
</protein>
<proteinExistence type="predicted"/>
<dbReference type="EMBL" id="OA882245">
    <property type="protein sequence ID" value="CAD7274129.1"/>
    <property type="molecule type" value="Genomic_DNA"/>
</dbReference>
<reference evidence="1" key="1">
    <citation type="submission" date="2020-11" db="EMBL/GenBank/DDBJ databases">
        <authorList>
            <person name="Tran Van P."/>
        </authorList>
    </citation>
    <scope>NUCLEOTIDE SEQUENCE</scope>
</reference>
<evidence type="ECO:0000313" key="2">
    <source>
        <dbReference type="Proteomes" id="UP000678499"/>
    </source>
</evidence>
<keyword evidence="2" id="KW-1185">Reference proteome</keyword>
<name>A0A7R9BFD5_9CRUS</name>
<accession>A0A7R9BFD5</accession>